<sequence length="308" mass="33569">MLSGGLKLLQPHFHWRPVGPHTIQLSWDIQQLVEHSVEVISVTARPTSNLDLFKHKTADVAIGQVLLDGLRPNTLYKVSLEAIRNTTSLFYGSRCIQTWPSAPSPVLPPTGRATSSTSIELEWCRLEASTVPADRQDAKECRAQSGLSSPIRTLSGNSKALPMHFQHWSRMGSQGIQIRWHCEDFAEPKPHHIQLSATPANRIGSDYQAKGDFLSGEITLEGLQSNTLYNLSLTGLGDKSASTYTYTGVIEIQPLDKQVGRIINTGQYQTGALPSPTQLTKETEDSVRSGGVVLTSAMFGILLAGALA</sequence>
<dbReference type="Gene3D" id="2.60.40.10">
    <property type="entry name" value="Immunoglobulins"/>
    <property type="match status" value="1"/>
</dbReference>
<dbReference type="Proteomes" id="UP001651158">
    <property type="component" value="Unassembled WGS sequence"/>
</dbReference>
<dbReference type="SMART" id="SM00060">
    <property type="entry name" value="FN3"/>
    <property type="match status" value="2"/>
</dbReference>
<comment type="caution">
    <text evidence="2">The sequence shown here is derived from an EMBL/GenBank/DDBJ whole genome shotgun (WGS) entry which is preliminary data.</text>
</comment>
<reference evidence="2 3" key="1">
    <citation type="journal article" date="2022" name="Front. Cell. Infect. Microbiol.">
        <title>The Genomes of Two Strains of Taenia crassiceps the Animal Model for the Study of Human Cysticercosis.</title>
        <authorList>
            <person name="Bobes R.J."/>
            <person name="Estrada K."/>
            <person name="Rios-Valencia D.G."/>
            <person name="Calderon-Gallegos A."/>
            <person name="de la Torre P."/>
            <person name="Carrero J.C."/>
            <person name="Sanchez-Flores A."/>
            <person name="Laclette J.P."/>
        </authorList>
    </citation>
    <scope>NUCLEOTIDE SEQUENCE [LARGE SCALE GENOMIC DNA]</scope>
    <source>
        <strain evidence="2">WFUcys</strain>
    </source>
</reference>
<organism evidence="2 3">
    <name type="scientific">Taenia crassiceps</name>
    <dbReference type="NCBI Taxonomy" id="6207"/>
    <lineage>
        <taxon>Eukaryota</taxon>
        <taxon>Metazoa</taxon>
        <taxon>Spiralia</taxon>
        <taxon>Lophotrochozoa</taxon>
        <taxon>Platyhelminthes</taxon>
        <taxon>Cestoda</taxon>
        <taxon>Eucestoda</taxon>
        <taxon>Cyclophyllidea</taxon>
        <taxon>Taeniidae</taxon>
        <taxon>Taenia</taxon>
    </lineage>
</organism>
<dbReference type="CDD" id="cd00063">
    <property type="entry name" value="FN3"/>
    <property type="match status" value="1"/>
</dbReference>
<dbReference type="InterPro" id="IPR003961">
    <property type="entry name" value="FN3_dom"/>
</dbReference>
<name>A0ABR4Q3S8_9CEST</name>
<dbReference type="InterPro" id="IPR036116">
    <property type="entry name" value="FN3_sf"/>
</dbReference>
<protein>
    <recommendedName>
        <fullName evidence="1">Fibronectin type-III domain-containing protein</fullName>
    </recommendedName>
</protein>
<proteinExistence type="predicted"/>
<feature type="domain" description="Fibronectin type-III" evidence="1">
    <location>
        <begin position="7"/>
        <end position="105"/>
    </location>
</feature>
<evidence type="ECO:0000313" key="2">
    <source>
        <dbReference type="EMBL" id="KAL5104331.1"/>
    </source>
</evidence>
<evidence type="ECO:0000259" key="1">
    <source>
        <dbReference type="PROSITE" id="PS50853"/>
    </source>
</evidence>
<dbReference type="SUPFAM" id="SSF49265">
    <property type="entry name" value="Fibronectin type III"/>
    <property type="match status" value="1"/>
</dbReference>
<keyword evidence="3" id="KW-1185">Reference proteome</keyword>
<dbReference type="EMBL" id="JAKROA010000013">
    <property type="protein sequence ID" value="KAL5104331.1"/>
    <property type="molecule type" value="Genomic_DNA"/>
</dbReference>
<evidence type="ECO:0000313" key="3">
    <source>
        <dbReference type="Proteomes" id="UP001651158"/>
    </source>
</evidence>
<dbReference type="InterPro" id="IPR013783">
    <property type="entry name" value="Ig-like_fold"/>
</dbReference>
<gene>
    <name evidence="2" type="ORF">TcWFU_008194</name>
</gene>
<dbReference type="PROSITE" id="PS50853">
    <property type="entry name" value="FN3"/>
    <property type="match status" value="1"/>
</dbReference>
<accession>A0ABR4Q3S8</accession>